<dbReference type="PANTHER" id="PTHR43394:SF1">
    <property type="entry name" value="ATP-BINDING CASSETTE SUB-FAMILY B MEMBER 10, MITOCHONDRIAL"/>
    <property type="match status" value="1"/>
</dbReference>
<evidence type="ECO:0000259" key="11">
    <source>
        <dbReference type="PROSITE" id="PS50893"/>
    </source>
</evidence>
<dbReference type="Proteomes" id="UP000268084">
    <property type="component" value="Chromosome"/>
</dbReference>
<protein>
    <submittedName>
        <fullName evidence="13">ABC transporter ATP-binding protein</fullName>
    </submittedName>
</protein>
<comment type="subcellular location">
    <subcellularLocation>
        <location evidence="1">Cell membrane</location>
        <topology evidence="1">Multi-pass membrane protein</topology>
    </subcellularLocation>
</comment>
<evidence type="ECO:0000256" key="7">
    <source>
        <dbReference type="ARBA" id="ARBA00022989"/>
    </source>
</evidence>
<dbReference type="OrthoDB" id="9762778at2"/>
<dbReference type="PROSITE" id="PS50929">
    <property type="entry name" value="ABC_TM1F"/>
    <property type="match status" value="1"/>
</dbReference>
<feature type="transmembrane region" description="Helical" evidence="10">
    <location>
        <begin position="22"/>
        <end position="47"/>
    </location>
</feature>
<keyword evidence="14" id="KW-1185">Reference proteome</keyword>
<feature type="domain" description="ABC transmembrane type-1" evidence="12">
    <location>
        <begin position="30"/>
        <end position="307"/>
    </location>
</feature>
<keyword evidence="6 13" id="KW-0067">ATP-binding</keyword>
<dbReference type="GO" id="GO:0005886">
    <property type="term" value="C:plasma membrane"/>
    <property type="evidence" value="ECO:0007669"/>
    <property type="project" value="UniProtKB-SubCell"/>
</dbReference>
<dbReference type="KEGG" id="nak:EH165_13255"/>
<evidence type="ECO:0000256" key="5">
    <source>
        <dbReference type="ARBA" id="ARBA00022741"/>
    </source>
</evidence>
<dbReference type="InterPro" id="IPR039421">
    <property type="entry name" value="Type_1_exporter"/>
</dbReference>
<evidence type="ECO:0000256" key="2">
    <source>
        <dbReference type="ARBA" id="ARBA00022448"/>
    </source>
</evidence>
<keyword evidence="4 10" id="KW-0812">Transmembrane</keyword>
<sequence length="586" mass="61766">MAGDWQAVRRLWPAVSEYRGKFVGALVANLLAQVGTVVAAVSGAWLAGQAVSVPNFEVFSGHALLLVWVIGFCVLVVAGCTYWEMYVAHDLAYVVLASLRVRLFDRLRQTLPSRTASRRSGDLSSTAVQDIESLEWIYAHVFAQIFVAGVIVTGGLTGVALIDPEVLWVAIPAALALMSVPWWLRRIADRQGHALRAGSAALTSEIVDTIQGLPELAAAGALPRRRKALFAQTRDLNAVGMSGVRRSAAEGSLTELLVSGAAVLSLLVLMLGVRDGRVDAAAAPVVLALVGAVLAPAAGVAVTLRDMGVLRASATRIFALMDAPDSAPQDPKPQPLGKFAGAVPMVEFVGVEFGYRQADPVLTGVSFSVHQGEVVALVGHSGAGKSTAMSLLQRFWDPDNGQILLNGTDIRYLADNDLRAAVSAVPQDVDLFADSLAGNVRLGRPEATDAQVLAVVQTAQLGGFVTARDHSLEMMVGERGVTLSGGQRARVAIARALLVEPSVLILDEAVANLDTTSELELAQAMQVGKSGRATLIIAHRRSTIARADRVIVLGGGKVLEQGSFDELMHGESALRSLLNADEVSPS</sequence>
<accession>A0A3G8ZQ96</accession>
<keyword evidence="2" id="KW-0813">Transport</keyword>
<evidence type="ECO:0000256" key="10">
    <source>
        <dbReference type="SAM" id="Phobius"/>
    </source>
</evidence>
<keyword evidence="5" id="KW-0547">Nucleotide-binding</keyword>
<evidence type="ECO:0000313" key="13">
    <source>
        <dbReference type="EMBL" id="AZI58967.1"/>
    </source>
</evidence>
<dbReference type="InterPro" id="IPR017871">
    <property type="entry name" value="ABC_transporter-like_CS"/>
</dbReference>
<evidence type="ECO:0000256" key="4">
    <source>
        <dbReference type="ARBA" id="ARBA00022692"/>
    </source>
</evidence>
<feature type="transmembrane region" description="Helical" evidence="10">
    <location>
        <begin position="253"/>
        <end position="273"/>
    </location>
</feature>
<dbReference type="RefSeq" id="WP_124799871.1">
    <property type="nucleotide sequence ID" value="NZ_CP034170.1"/>
</dbReference>
<dbReference type="InterPro" id="IPR036640">
    <property type="entry name" value="ABC1_TM_sf"/>
</dbReference>
<dbReference type="GO" id="GO:0016887">
    <property type="term" value="F:ATP hydrolysis activity"/>
    <property type="evidence" value="ECO:0007669"/>
    <property type="project" value="InterPro"/>
</dbReference>
<gene>
    <name evidence="13" type="ORF">EH165_13255</name>
</gene>
<dbReference type="GO" id="GO:0005524">
    <property type="term" value="F:ATP binding"/>
    <property type="evidence" value="ECO:0007669"/>
    <property type="project" value="UniProtKB-KW"/>
</dbReference>
<keyword evidence="7 10" id="KW-1133">Transmembrane helix</keyword>
<organism evidence="13 14">
    <name type="scientific">Nakamurella antarctica</name>
    <dbReference type="NCBI Taxonomy" id="1902245"/>
    <lineage>
        <taxon>Bacteria</taxon>
        <taxon>Bacillati</taxon>
        <taxon>Actinomycetota</taxon>
        <taxon>Actinomycetes</taxon>
        <taxon>Nakamurellales</taxon>
        <taxon>Nakamurellaceae</taxon>
        <taxon>Nakamurella</taxon>
    </lineage>
</organism>
<feature type="domain" description="ABC transporter" evidence="11">
    <location>
        <begin position="346"/>
        <end position="580"/>
    </location>
</feature>
<dbReference type="SUPFAM" id="SSF90123">
    <property type="entry name" value="ABC transporter transmembrane region"/>
    <property type="match status" value="1"/>
</dbReference>
<feature type="transmembrane region" description="Helical" evidence="10">
    <location>
        <begin position="285"/>
        <end position="304"/>
    </location>
</feature>
<dbReference type="Gene3D" id="1.20.1560.10">
    <property type="entry name" value="ABC transporter type 1, transmembrane domain"/>
    <property type="match status" value="1"/>
</dbReference>
<evidence type="ECO:0000256" key="8">
    <source>
        <dbReference type="ARBA" id="ARBA00023136"/>
    </source>
</evidence>
<comment type="similarity">
    <text evidence="9">Belongs to the ABC transporter superfamily. Lipid exporter (TC 3.A.1.106) family.</text>
</comment>
<dbReference type="InterPro" id="IPR027417">
    <property type="entry name" value="P-loop_NTPase"/>
</dbReference>
<dbReference type="InterPro" id="IPR011527">
    <property type="entry name" value="ABC1_TM_dom"/>
</dbReference>
<dbReference type="EMBL" id="CP034170">
    <property type="protein sequence ID" value="AZI58967.1"/>
    <property type="molecule type" value="Genomic_DNA"/>
</dbReference>
<dbReference type="Pfam" id="PF00005">
    <property type="entry name" value="ABC_tran"/>
    <property type="match status" value="1"/>
</dbReference>
<feature type="transmembrane region" description="Helical" evidence="10">
    <location>
        <begin position="166"/>
        <end position="184"/>
    </location>
</feature>
<dbReference type="PROSITE" id="PS00211">
    <property type="entry name" value="ABC_TRANSPORTER_1"/>
    <property type="match status" value="1"/>
</dbReference>
<reference evidence="13 14" key="1">
    <citation type="submission" date="2018-11" db="EMBL/GenBank/DDBJ databases">
        <authorList>
            <person name="Da X."/>
        </authorList>
    </citation>
    <scope>NUCLEOTIDE SEQUENCE [LARGE SCALE GENOMIC DNA]</scope>
    <source>
        <strain evidence="13 14">S14-144</strain>
    </source>
</reference>
<dbReference type="InterPro" id="IPR003439">
    <property type="entry name" value="ABC_transporter-like_ATP-bd"/>
</dbReference>
<reference evidence="13 14" key="2">
    <citation type="submission" date="2018-12" db="EMBL/GenBank/DDBJ databases">
        <title>Nakamurella antarcticus sp. nov., isolated from Antarctica South Shetland Islands soil.</title>
        <authorList>
            <person name="Peng F."/>
        </authorList>
    </citation>
    <scope>NUCLEOTIDE SEQUENCE [LARGE SCALE GENOMIC DNA]</scope>
    <source>
        <strain evidence="13 14">S14-144</strain>
    </source>
</reference>
<evidence type="ECO:0000256" key="3">
    <source>
        <dbReference type="ARBA" id="ARBA00022475"/>
    </source>
</evidence>
<evidence type="ECO:0000256" key="1">
    <source>
        <dbReference type="ARBA" id="ARBA00004651"/>
    </source>
</evidence>
<evidence type="ECO:0000259" key="12">
    <source>
        <dbReference type="PROSITE" id="PS50929"/>
    </source>
</evidence>
<dbReference type="Pfam" id="PF00664">
    <property type="entry name" value="ABC_membrane"/>
    <property type="match status" value="1"/>
</dbReference>
<feature type="transmembrane region" description="Helical" evidence="10">
    <location>
        <begin position="59"/>
        <end position="79"/>
    </location>
</feature>
<dbReference type="GO" id="GO:0015421">
    <property type="term" value="F:ABC-type oligopeptide transporter activity"/>
    <property type="evidence" value="ECO:0007669"/>
    <property type="project" value="TreeGrafter"/>
</dbReference>
<dbReference type="SUPFAM" id="SSF52540">
    <property type="entry name" value="P-loop containing nucleoside triphosphate hydrolases"/>
    <property type="match status" value="1"/>
</dbReference>
<name>A0A3G8ZQ96_9ACTN</name>
<dbReference type="InterPro" id="IPR003593">
    <property type="entry name" value="AAA+_ATPase"/>
</dbReference>
<keyword evidence="3" id="KW-1003">Cell membrane</keyword>
<evidence type="ECO:0000256" key="6">
    <source>
        <dbReference type="ARBA" id="ARBA00022840"/>
    </source>
</evidence>
<keyword evidence="8 10" id="KW-0472">Membrane</keyword>
<dbReference type="PROSITE" id="PS50893">
    <property type="entry name" value="ABC_TRANSPORTER_2"/>
    <property type="match status" value="1"/>
</dbReference>
<evidence type="ECO:0000256" key="9">
    <source>
        <dbReference type="ARBA" id="ARBA00061644"/>
    </source>
</evidence>
<dbReference type="FunFam" id="3.40.50.300:FF:000299">
    <property type="entry name" value="ABC transporter ATP-binding protein/permease"/>
    <property type="match status" value="1"/>
</dbReference>
<dbReference type="AlphaFoldDB" id="A0A3G8ZQ96"/>
<dbReference type="SMART" id="SM00382">
    <property type="entry name" value="AAA"/>
    <property type="match status" value="1"/>
</dbReference>
<feature type="transmembrane region" description="Helical" evidence="10">
    <location>
        <begin position="137"/>
        <end position="160"/>
    </location>
</feature>
<evidence type="ECO:0000313" key="14">
    <source>
        <dbReference type="Proteomes" id="UP000268084"/>
    </source>
</evidence>
<proteinExistence type="inferred from homology"/>
<dbReference type="PANTHER" id="PTHR43394">
    <property type="entry name" value="ATP-DEPENDENT PERMEASE MDL1, MITOCHONDRIAL"/>
    <property type="match status" value="1"/>
</dbReference>
<dbReference type="Gene3D" id="3.40.50.300">
    <property type="entry name" value="P-loop containing nucleotide triphosphate hydrolases"/>
    <property type="match status" value="1"/>
</dbReference>